<feature type="non-terminal residue" evidence="4">
    <location>
        <position position="1"/>
    </location>
</feature>
<dbReference type="Pfam" id="PF01920">
    <property type="entry name" value="Prefoldin_2"/>
    <property type="match status" value="1"/>
</dbReference>
<accession>A0A3S5BA58</accession>
<dbReference type="InterPro" id="IPR027235">
    <property type="entry name" value="PFD2"/>
</dbReference>
<dbReference type="OrthoDB" id="29646at2759"/>
<evidence type="ECO:0000256" key="2">
    <source>
        <dbReference type="ARBA" id="ARBA00023186"/>
    </source>
</evidence>
<gene>
    <name evidence="4" type="ORF">PXEA_LOCUS31716</name>
</gene>
<comment type="similarity">
    <text evidence="1">Belongs to the prefoldin subunit beta family.</text>
</comment>
<dbReference type="EMBL" id="CAAALY010257424">
    <property type="protein sequence ID" value="VEL38276.1"/>
    <property type="molecule type" value="Genomic_DNA"/>
</dbReference>
<evidence type="ECO:0000313" key="5">
    <source>
        <dbReference type="Proteomes" id="UP000784294"/>
    </source>
</evidence>
<dbReference type="AlphaFoldDB" id="A0A3S5BA58"/>
<dbReference type="GO" id="GO:0006457">
    <property type="term" value="P:protein folding"/>
    <property type="evidence" value="ECO:0007669"/>
    <property type="project" value="InterPro"/>
</dbReference>
<dbReference type="Gene3D" id="1.10.287.370">
    <property type="match status" value="1"/>
</dbReference>
<dbReference type="InterPro" id="IPR009053">
    <property type="entry name" value="Prefoldin"/>
</dbReference>
<name>A0A3S5BA58_9PLAT</name>
<comment type="caution">
    <text evidence="4">The sequence shown here is derived from an EMBL/GenBank/DDBJ whole genome shotgun (WGS) entry which is preliminary data.</text>
</comment>
<comment type="function">
    <text evidence="3">Binds specifically to cytosolic chaperonin (c-CPN) and transfers target proteins to it. Binds to nascent polypeptide chain and promotes folding in an environment in which there are many competing pathways for nonnative proteins.</text>
</comment>
<keyword evidence="2" id="KW-0143">Chaperone</keyword>
<keyword evidence="5" id="KW-1185">Reference proteome</keyword>
<evidence type="ECO:0000256" key="3">
    <source>
        <dbReference type="ARBA" id="ARBA00024667"/>
    </source>
</evidence>
<dbReference type="GO" id="GO:0051082">
    <property type="term" value="F:unfolded protein binding"/>
    <property type="evidence" value="ECO:0007669"/>
    <property type="project" value="InterPro"/>
</dbReference>
<dbReference type="InterPro" id="IPR002777">
    <property type="entry name" value="PFD_beta-like"/>
</dbReference>
<evidence type="ECO:0000313" key="4">
    <source>
        <dbReference type="EMBL" id="VEL38276.1"/>
    </source>
</evidence>
<dbReference type="GO" id="GO:0016272">
    <property type="term" value="C:prefoldin complex"/>
    <property type="evidence" value="ECO:0007669"/>
    <property type="project" value="InterPro"/>
</dbReference>
<dbReference type="SUPFAM" id="SSF46579">
    <property type="entry name" value="Prefoldin"/>
    <property type="match status" value="1"/>
</dbReference>
<proteinExistence type="inferred from homology"/>
<protein>
    <submittedName>
        <fullName evidence="4">Uncharacterized protein</fullName>
    </submittedName>
</protein>
<organism evidence="4 5">
    <name type="scientific">Protopolystoma xenopodis</name>
    <dbReference type="NCBI Taxonomy" id="117903"/>
    <lineage>
        <taxon>Eukaryota</taxon>
        <taxon>Metazoa</taxon>
        <taxon>Spiralia</taxon>
        <taxon>Lophotrochozoa</taxon>
        <taxon>Platyhelminthes</taxon>
        <taxon>Monogenea</taxon>
        <taxon>Polyopisthocotylea</taxon>
        <taxon>Polystomatidea</taxon>
        <taxon>Polystomatidae</taxon>
        <taxon>Protopolystoma</taxon>
    </lineage>
</organism>
<dbReference type="PANTHER" id="PTHR13303">
    <property type="entry name" value="PREFOLDIN SUBUNIT 2"/>
    <property type="match status" value="1"/>
</dbReference>
<sequence>MNSVQTSIGALMSSASGSKKLTKEEIVQGFDRLLYDQRAIAAKINELKIDQREHRMVMKVLRGCDTERTGYRLIDGVLVEGKVKDILPDLQQKEEK</sequence>
<evidence type="ECO:0000256" key="1">
    <source>
        <dbReference type="ARBA" id="ARBA00008045"/>
    </source>
</evidence>
<dbReference type="Proteomes" id="UP000784294">
    <property type="component" value="Unassembled WGS sequence"/>
</dbReference>
<reference evidence="4" key="1">
    <citation type="submission" date="2018-11" db="EMBL/GenBank/DDBJ databases">
        <authorList>
            <consortium name="Pathogen Informatics"/>
        </authorList>
    </citation>
    <scope>NUCLEOTIDE SEQUENCE</scope>
</reference>